<evidence type="ECO:0000313" key="2">
    <source>
        <dbReference type="Proteomes" id="UP001630127"/>
    </source>
</evidence>
<evidence type="ECO:0000313" key="1">
    <source>
        <dbReference type="EMBL" id="KAL3526612.1"/>
    </source>
</evidence>
<keyword evidence="2" id="KW-1185">Reference proteome</keyword>
<dbReference type="Proteomes" id="UP001630127">
    <property type="component" value="Unassembled WGS sequence"/>
</dbReference>
<comment type="caution">
    <text evidence="1">The sequence shown here is derived from an EMBL/GenBank/DDBJ whole genome shotgun (WGS) entry which is preliminary data.</text>
</comment>
<accession>A0ABD3A6Z8</accession>
<name>A0ABD3A6Z8_9GENT</name>
<dbReference type="EMBL" id="JBJUIK010000005">
    <property type="protein sequence ID" value="KAL3526612.1"/>
    <property type="molecule type" value="Genomic_DNA"/>
</dbReference>
<dbReference type="AlphaFoldDB" id="A0ABD3A6Z8"/>
<sequence length="192" mass="19492">MLAARQESINTIAVAQEIFVEANIIESKHQGFAVAGVEETEAVATLGFAGAAALKDDLVGDVAAQDLVVTTAAAQLDASFNDAAARGDAEATAAAGDSFLAADTTVDKDESPHHAAIAMGKNSAATTCRDEERMAVSAQVSAEGVVALKVHDDDAAIHLSHCSNPELSYAAIGSKIKPFVAVVVGKNSTATA</sequence>
<protein>
    <submittedName>
        <fullName evidence="1">Uncharacterized protein</fullName>
    </submittedName>
</protein>
<organism evidence="1 2">
    <name type="scientific">Cinchona calisaya</name>
    <dbReference type="NCBI Taxonomy" id="153742"/>
    <lineage>
        <taxon>Eukaryota</taxon>
        <taxon>Viridiplantae</taxon>
        <taxon>Streptophyta</taxon>
        <taxon>Embryophyta</taxon>
        <taxon>Tracheophyta</taxon>
        <taxon>Spermatophyta</taxon>
        <taxon>Magnoliopsida</taxon>
        <taxon>eudicotyledons</taxon>
        <taxon>Gunneridae</taxon>
        <taxon>Pentapetalae</taxon>
        <taxon>asterids</taxon>
        <taxon>lamiids</taxon>
        <taxon>Gentianales</taxon>
        <taxon>Rubiaceae</taxon>
        <taxon>Cinchonoideae</taxon>
        <taxon>Cinchoneae</taxon>
        <taxon>Cinchona</taxon>
    </lineage>
</organism>
<gene>
    <name evidence="1" type="ORF">ACH5RR_011268</name>
</gene>
<proteinExistence type="predicted"/>
<reference evidence="1 2" key="1">
    <citation type="submission" date="2024-11" db="EMBL/GenBank/DDBJ databases">
        <title>A near-complete genome assembly of Cinchona calisaya.</title>
        <authorList>
            <person name="Lian D.C."/>
            <person name="Zhao X.W."/>
            <person name="Wei L."/>
        </authorList>
    </citation>
    <scope>NUCLEOTIDE SEQUENCE [LARGE SCALE GENOMIC DNA]</scope>
    <source>
        <tissue evidence="1">Nenye</tissue>
    </source>
</reference>